<accession>A0A4Y2JHE0</accession>
<dbReference type="Proteomes" id="UP000499080">
    <property type="component" value="Unassembled WGS sequence"/>
</dbReference>
<dbReference type="OrthoDB" id="624345at2759"/>
<organism evidence="2 3">
    <name type="scientific">Araneus ventricosus</name>
    <name type="common">Orbweaver spider</name>
    <name type="synonym">Epeira ventricosa</name>
    <dbReference type="NCBI Taxonomy" id="182803"/>
    <lineage>
        <taxon>Eukaryota</taxon>
        <taxon>Metazoa</taxon>
        <taxon>Ecdysozoa</taxon>
        <taxon>Arthropoda</taxon>
        <taxon>Chelicerata</taxon>
        <taxon>Arachnida</taxon>
        <taxon>Araneae</taxon>
        <taxon>Araneomorphae</taxon>
        <taxon>Entelegynae</taxon>
        <taxon>Araneoidea</taxon>
        <taxon>Araneidae</taxon>
        <taxon>Araneus</taxon>
    </lineage>
</organism>
<dbReference type="Gene3D" id="2.60.210.10">
    <property type="entry name" value="Apoptosis, Tumor Necrosis Factor Receptor Associated Protein 2, Chain A"/>
    <property type="match status" value="1"/>
</dbReference>
<proteinExistence type="predicted"/>
<protein>
    <submittedName>
        <fullName evidence="2">Speckle-type POZ protein B</fullName>
    </submittedName>
</protein>
<keyword evidence="3" id="KW-1185">Reference proteome</keyword>
<dbReference type="EMBL" id="BGPR01110660">
    <property type="protein sequence ID" value="GBM89731.1"/>
    <property type="molecule type" value="Genomic_DNA"/>
</dbReference>
<dbReference type="AlphaFoldDB" id="A0A4Y2JHE0"/>
<evidence type="ECO:0000259" key="1">
    <source>
        <dbReference type="PROSITE" id="PS50097"/>
    </source>
</evidence>
<dbReference type="Pfam" id="PF00651">
    <property type="entry name" value="BTB"/>
    <property type="match status" value="1"/>
</dbReference>
<name>A0A4Y2JHE0_ARAVE</name>
<dbReference type="PROSITE" id="PS50097">
    <property type="entry name" value="BTB"/>
    <property type="match status" value="1"/>
</dbReference>
<dbReference type="InterPro" id="IPR008974">
    <property type="entry name" value="TRAF-like"/>
</dbReference>
<reference evidence="2 3" key="1">
    <citation type="journal article" date="2019" name="Sci. Rep.">
        <title>Orb-weaving spider Araneus ventricosus genome elucidates the spidroin gene catalogue.</title>
        <authorList>
            <person name="Kono N."/>
            <person name="Nakamura H."/>
            <person name="Ohtoshi R."/>
            <person name="Moran D.A.P."/>
            <person name="Shinohara A."/>
            <person name="Yoshida Y."/>
            <person name="Fujiwara M."/>
            <person name="Mori M."/>
            <person name="Tomita M."/>
            <person name="Arakawa K."/>
        </authorList>
    </citation>
    <scope>NUCLEOTIDE SEQUENCE [LARGE SCALE GENOMIC DNA]</scope>
</reference>
<dbReference type="Gene3D" id="3.30.710.10">
    <property type="entry name" value="Potassium Channel Kv1.1, Chain A"/>
    <property type="match status" value="1"/>
</dbReference>
<dbReference type="InterPro" id="IPR011333">
    <property type="entry name" value="SKP1/BTB/POZ_sf"/>
</dbReference>
<dbReference type="InterPro" id="IPR000210">
    <property type="entry name" value="BTB/POZ_dom"/>
</dbReference>
<dbReference type="Gene3D" id="1.25.40.420">
    <property type="match status" value="1"/>
</dbReference>
<dbReference type="PANTHER" id="PTHR24413">
    <property type="entry name" value="SPECKLE-TYPE POZ PROTEIN"/>
    <property type="match status" value="1"/>
</dbReference>
<dbReference type="CDD" id="cd18186">
    <property type="entry name" value="BTB_POZ_ZBTB_KLHL-like"/>
    <property type="match status" value="1"/>
</dbReference>
<evidence type="ECO:0000313" key="3">
    <source>
        <dbReference type="Proteomes" id="UP000499080"/>
    </source>
</evidence>
<dbReference type="SUPFAM" id="SSF49599">
    <property type="entry name" value="TRAF domain-like"/>
    <property type="match status" value="1"/>
</dbReference>
<dbReference type="SUPFAM" id="SSF54695">
    <property type="entry name" value="POZ domain"/>
    <property type="match status" value="1"/>
</dbReference>
<dbReference type="SMART" id="SM00225">
    <property type="entry name" value="BTB"/>
    <property type="match status" value="1"/>
</dbReference>
<gene>
    <name evidence="2" type="primary">spop-b_30</name>
    <name evidence="2" type="ORF">AVEN_38877_1</name>
</gene>
<evidence type="ECO:0000313" key="2">
    <source>
        <dbReference type="EMBL" id="GBM89731.1"/>
    </source>
</evidence>
<feature type="domain" description="BTB" evidence="1">
    <location>
        <begin position="340"/>
        <end position="407"/>
    </location>
</feature>
<comment type="caution">
    <text evidence="2">The sequence shown here is derived from an EMBL/GenBank/DDBJ whole genome shotgun (WGS) entry which is preliminary data.</text>
</comment>
<sequence>MNGFTAVWRFENFSYYWQKEDGAEINSPEFQVNAIPGARWKLKLFGTIHGFRMEDSIGLCLQRAEVDDGPDCLVLDIEIAFLVSGRSLVHTAERFLTNFRKRDSSDVVYAMKDDVLCLMREAFLPQDVLTVRCRMWELDSPVMEEEQCLARTIIGIERAFFVGTIENANSLVPGLKTVVHINSASTDKLSFSMTIRLTDEGKFAAEITVHYQFIKLFTAKVMILDSFRNWKLCGQSVDWKKSGEVCEFPLTVLFETLVSDKRLYLPKGVMTLKCEVAFSTEAEPDRIETIDYGFDVCHSMQWKASNVENANSLQSIARDSESSGTLKSDLIALYKDRTLCDAKLCTENETFLAHKAVLCARSPVFKTMFTSDMREKTDECVNIPDLEDDTVRRMLHFLYTDTIEDLQWEDAKDLYFAADKYEIFSLKQKCSSFLKHNLQTSNCCDLLLLADMHNDADLKTFVLDHIVIQNQQVFLSPEWETFMKDHIRLAAEAYSMYFKYGKT</sequence>